<reference evidence="9 10" key="1">
    <citation type="submission" date="2017-07" db="EMBL/GenBank/DDBJ databases">
        <title>Isolation and whole genome analysis of endospore-forming bacteria from heroin.</title>
        <authorList>
            <person name="Kalinowski J."/>
            <person name="Ahrens B."/>
            <person name="Al-Dilaimi A."/>
            <person name="Winkler A."/>
            <person name="Wibberg D."/>
            <person name="Schleenbecker U."/>
            <person name="Ruckert C."/>
            <person name="Wolfel R."/>
            <person name="Grass G."/>
        </authorList>
    </citation>
    <scope>NUCLEOTIDE SEQUENCE [LARGE SCALE GENOMIC DNA]</scope>
    <source>
        <strain evidence="9 10">7537-G1</strain>
    </source>
</reference>
<dbReference type="PROSITE" id="PS50928">
    <property type="entry name" value="ABC_TM1"/>
    <property type="match status" value="1"/>
</dbReference>
<comment type="caution">
    <text evidence="9">The sequence shown here is derived from an EMBL/GenBank/DDBJ whole genome shotgun (WGS) entry which is preliminary data.</text>
</comment>
<dbReference type="GO" id="GO:0005886">
    <property type="term" value="C:plasma membrane"/>
    <property type="evidence" value="ECO:0007669"/>
    <property type="project" value="UniProtKB-SubCell"/>
</dbReference>
<evidence type="ECO:0000256" key="5">
    <source>
        <dbReference type="ARBA" id="ARBA00022989"/>
    </source>
</evidence>
<dbReference type="OrthoDB" id="9810086at2"/>
<dbReference type="SUPFAM" id="SSF161098">
    <property type="entry name" value="MetI-like"/>
    <property type="match status" value="1"/>
</dbReference>
<feature type="transmembrane region" description="Helical" evidence="7">
    <location>
        <begin position="111"/>
        <end position="130"/>
    </location>
</feature>
<evidence type="ECO:0000256" key="4">
    <source>
        <dbReference type="ARBA" id="ARBA00022692"/>
    </source>
</evidence>
<keyword evidence="6 7" id="KW-0472">Membrane</keyword>
<feature type="domain" description="ABC transmembrane type-1" evidence="8">
    <location>
        <begin position="74"/>
        <end position="274"/>
    </location>
</feature>
<dbReference type="PANTHER" id="PTHR43744">
    <property type="entry name" value="ABC TRANSPORTER PERMEASE PROTEIN MG189-RELATED-RELATED"/>
    <property type="match status" value="1"/>
</dbReference>
<keyword evidence="4 7" id="KW-0812">Transmembrane</keyword>
<comment type="subcellular location">
    <subcellularLocation>
        <location evidence="1">Cell membrane</location>
        <topology evidence="1">Multi-pass membrane protein</topology>
    </subcellularLocation>
</comment>
<dbReference type="PROSITE" id="PS51257">
    <property type="entry name" value="PROKAR_LIPOPROTEIN"/>
    <property type="match status" value="1"/>
</dbReference>
<dbReference type="InterPro" id="IPR035906">
    <property type="entry name" value="MetI-like_sf"/>
</dbReference>
<protein>
    <submittedName>
        <fullName evidence="9">ABC transporter permease</fullName>
    </submittedName>
</protein>
<dbReference type="Gene3D" id="1.10.3720.10">
    <property type="entry name" value="MetI-like"/>
    <property type="match status" value="1"/>
</dbReference>
<organism evidence="9 10">
    <name type="scientific">Paenibacillus campinasensis</name>
    <dbReference type="NCBI Taxonomy" id="66347"/>
    <lineage>
        <taxon>Bacteria</taxon>
        <taxon>Bacillati</taxon>
        <taxon>Bacillota</taxon>
        <taxon>Bacilli</taxon>
        <taxon>Bacillales</taxon>
        <taxon>Paenibacillaceae</taxon>
        <taxon>Paenibacillus</taxon>
    </lineage>
</organism>
<dbReference type="EMBL" id="NPBY01000006">
    <property type="protein sequence ID" value="PAD80045.1"/>
    <property type="molecule type" value="Genomic_DNA"/>
</dbReference>
<evidence type="ECO:0000259" key="8">
    <source>
        <dbReference type="PROSITE" id="PS50928"/>
    </source>
</evidence>
<dbReference type="InterPro" id="IPR000515">
    <property type="entry name" value="MetI-like"/>
</dbReference>
<feature type="transmembrane region" description="Helical" evidence="7">
    <location>
        <begin position="142"/>
        <end position="163"/>
    </location>
</feature>
<feature type="transmembrane region" description="Helical" evidence="7">
    <location>
        <begin position="184"/>
        <end position="209"/>
    </location>
</feature>
<dbReference type="PANTHER" id="PTHR43744:SF9">
    <property type="entry name" value="POLYGALACTURONAN_RHAMNOGALACTURONAN TRANSPORT SYSTEM PERMEASE PROTEIN YTCP"/>
    <property type="match status" value="1"/>
</dbReference>
<proteinExistence type="predicted"/>
<evidence type="ECO:0000256" key="6">
    <source>
        <dbReference type="ARBA" id="ARBA00023136"/>
    </source>
</evidence>
<evidence type="ECO:0000256" key="1">
    <source>
        <dbReference type="ARBA" id="ARBA00004651"/>
    </source>
</evidence>
<keyword evidence="5 7" id="KW-1133">Transmembrane helix</keyword>
<evidence type="ECO:0000313" key="9">
    <source>
        <dbReference type="EMBL" id="PAD80045.1"/>
    </source>
</evidence>
<evidence type="ECO:0000256" key="7">
    <source>
        <dbReference type="SAM" id="Phobius"/>
    </source>
</evidence>
<dbReference type="CDD" id="cd06261">
    <property type="entry name" value="TM_PBP2"/>
    <property type="match status" value="1"/>
</dbReference>
<feature type="transmembrane region" description="Helical" evidence="7">
    <location>
        <begin position="70"/>
        <end position="99"/>
    </location>
</feature>
<dbReference type="RefSeq" id="WP_095263280.1">
    <property type="nucleotide sequence ID" value="NZ_NPBY01000006.1"/>
</dbReference>
<accession>A0A268F3T9</accession>
<dbReference type="GO" id="GO:0055085">
    <property type="term" value="P:transmembrane transport"/>
    <property type="evidence" value="ECO:0007669"/>
    <property type="project" value="InterPro"/>
</dbReference>
<keyword evidence="3" id="KW-1003">Cell membrane</keyword>
<evidence type="ECO:0000313" key="10">
    <source>
        <dbReference type="Proteomes" id="UP000215596"/>
    </source>
</evidence>
<dbReference type="Proteomes" id="UP000215596">
    <property type="component" value="Unassembled WGS sequence"/>
</dbReference>
<evidence type="ECO:0000256" key="2">
    <source>
        <dbReference type="ARBA" id="ARBA00022448"/>
    </source>
</evidence>
<evidence type="ECO:0000256" key="3">
    <source>
        <dbReference type="ARBA" id="ARBA00022475"/>
    </source>
</evidence>
<sequence>MRFYSKTYKTFQFFNYTCIALLSLACILPLIHILAVSFSSRDAATANIVNFIPIDFTTAAYKETLGNNNFIRALLIGVQRTVLGTVLSLIVTMMAAYSLSKEQHRFRGRNIYSWYFIIIMLFHGGLIPTYLVVSGTGLMDSIWALVIPSAVNVWNMILMLNFFRNLPQELEEAPLMDGAGHFRTLFSIFIPVSMPSVATIMLFTMVVHWNSWFDGILYMTKVEDYPLASFLHTIVVKENFSEVGVDLAALHQISNRTVKSSQIFIGALPILLVYPFLQKYFVKGIVLGSVKG</sequence>
<dbReference type="AlphaFoldDB" id="A0A268F3T9"/>
<keyword evidence="2" id="KW-0813">Transport</keyword>
<name>A0A268F3T9_9BACL</name>
<feature type="transmembrane region" description="Helical" evidence="7">
    <location>
        <begin position="260"/>
        <end position="277"/>
    </location>
</feature>
<gene>
    <name evidence="9" type="ORF">CHH67_01890</name>
</gene>